<dbReference type="EMBL" id="CM045767">
    <property type="protein sequence ID" value="KAI7996625.1"/>
    <property type="molecule type" value="Genomic_DNA"/>
</dbReference>
<organism evidence="1 2">
    <name type="scientific">Camellia lanceoleosa</name>
    <dbReference type="NCBI Taxonomy" id="1840588"/>
    <lineage>
        <taxon>Eukaryota</taxon>
        <taxon>Viridiplantae</taxon>
        <taxon>Streptophyta</taxon>
        <taxon>Embryophyta</taxon>
        <taxon>Tracheophyta</taxon>
        <taxon>Spermatophyta</taxon>
        <taxon>Magnoliopsida</taxon>
        <taxon>eudicotyledons</taxon>
        <taxon>Gunneridae</taxon>
        <taxon>Pentapetalae</taxon>
        <taxon>asterids</taxon>
        <taxon>Ericales</taxon>
        <taxon>Theaceae</taxon>
        <taxon>Camellia</taxon>
    </lineage>
</organism>
<dbReference type="Proteomes" id="UP001060215">
    <property type="component" value="Chromosome 10"/>
</dbReference>
<reference evidence="1 2" key="1">
    <citation type="journal article" date="2022" name="Plant J.">
        <title>Chromosome-level genome of Camellia lanceoleosa provides a valuable resource for understanding genome evolution and self-incompatibility.</title>
        <authorList>
            <person name="Gong W."/>
            <person name="Xiao S."/>
            <person name="Wang L."/>
            <person name="Liao Z."/>
            <person name="Chang Y."/>
            <person name="Mo W."/>
            <person name="Hu G."/>
            <person name="Li W."/>
            <person name="Zhao G."/>
            <person name="Zhu H."/>
            <person name="Hu X."/>
            <person name="Ji K."/>
            <person name="Xiang X."/>
            <person name="Song Q."/>
            <person name="Yuan D."/>
            <person name="Jin S."/>
            <person name="Zhang L."/>
        </authorList>
    </citation>
    <scope>NUCLEOTIDE SEQUENCE [LARGE SCALE GENOMIC DNA]</scope>
    <source>
        <strain evidence="1">SQ_2022a</strain>
    </source>
</reference>
<keyword evidence="2" id="KW-1185">Reference proteome</keyword>
<protein>
    <submittedName>
        <fullName evidence="1">Protein NRT1/ PTR FAMILY 5.6</fullName>
    </submittedName>
</protein>
<sequence>MKMGATRGLVFGHSVVEHAAMVVLMTYLMAEWKEDLQKSAVTVNINQGLTSVIALAFAHLADTCVGCFKMVFFSTISYVIGLSLLCLSTLKLFPHTKVCLFYIALAMIAMGRAGRNSTVKPFLAYQFRAKYQEDDDDRVQSRTKVCWSFAWLMGILVTYFTLPNPHWPQTLELSTYVMPVALAIFSFGMPFYHCPATIETQSPLTTVFKVFNVAIQRRHLNVYPLHESNQSFTLLQTNQFRF</sequence>
<accession>A0ACC0G8W5</accession>
<evidence type="ECO:0000313" key="2">
    <source>
        <dbReference type="Proteomes" id="UP001060215"/>
    </source>
</evidence>
<proteinExistence type="predicted"/>
<evidence type="ECO:0000313" key="1">
    <source>
        <dbReference type="EMBL" id="KAI7996625.1"/>
    </source>
</evidence>
<name>A0ACC0G8W5_9ERIC</name>
<gene>
    <name evidence="1" type="ORF">LOK49_LG10G02139</name>
</gene>
<comment type="caution">
    <text evidence="1">The sequence shown here is derived from an EMBL/GenBank/DDBJ whole genome shotgun (WGS) entry which is preliminary data.</text>
</comment>